<dbReference type="InterPro" id="IPR050173">
    <property type="entry name" value="ABC_transporter_C-like"/>
</dbReference>
<feature type="transmembrane region" description="Helical" evidence="9">
    <location>
        <begin position="457"/>
        <end position="478"/>
    </location>
</feature>
<dbReference type="GO" id="GO:0005524">
    <property type="term" value="F:ATP binding"/>
    <property type="evidence" value="ECO:0007669"/>
    <property type="project" value="UniProtKB-KW"/>
</dbReference>
<protein>
    <recommendedName>
        <fullName evidence="14">ATP-binding cassette sub-family C member Sur</fullName>
    </recommendedName>
</protein>
<evidence type="ECO:0000256" key="6">
    <source>
        <dbReference type="ARBA" id="ARBA00022989"/>
    </source>
</evidence>
<evidence type="ECO:0000256" key="9">
    <source>
        <dbReference type="SAM" id="Phobius"/>
    </source>
</evidence>
<keyword evidence="6 9" id="KW-1133">Transmembrane helix</keyword>
<dbReference type="FunFam" id="3.40.50.300:FF:000838">
    <property type="entry name" value="ABC multidrug transporter (Eurofung)"/>
    <property type="match status" value="1"/>
</dbReference>
<dbReference type="Gene3D" id="1.20.1560.10">
    <property type="entry name" value="ABC transporter type 1, transmembrane domain"/>
    <property type="match status" value="2"/>
</dbReference>
<feature type="transmembrane region" description="Helical" evidence="9">
    <location>
        <begin position="127"/>
        <end position="146"/>
    </location>
</feature>
<keyword evidence="5" id="KW-0067">ATP-binding</keyword>
<feature type="transmembrane region" description="Helical" evidence="9">
    <location>
        <begin position="68"/>
        <end position="87"/>
    </location>
</feature>
<feature type="transmembrane region" description="Helical" evidence="9">
    <location>
        <begin position="1423"/>
        <end position="1445"/>
    </location>
</feature>
<keyword evidence="13" id="KW-1185">Reference proteome</keyword>
<gene>
    <name evidence="12" type="ORF">Cfor_09366</name>
</gene>
<feature type="transmembrane region" description="Helical" evidence="9">
    <location>
        <begin position="36"/>
        <end position="56"/>
    </location>
</feature>
<proteinExistence type="predicted"/>
<evidence type="ECO:0000313" key="12">
    <source>
        <dbReference type="EMBL" id="GFG40115.1"/>
    </source>
</evidence>
<dbReference type="SMART" id="SM00382">
    <property type="entry name" value="AAA"/>
    <property type="match status" value="2"/>
</dbReference>
<organism evidence="12 13">
    <name type="scientific">Coptotermes formosanus</name>
    <name type="common">Formosan subterranean termite</name>
    <dbReference type="NCBI Taxonomy" id="36987"/>
    <lineage>
        <taxon>Eukaryota</taxon>
        <taxon>Metazoa</taxon>
        <taxon>Ecdysozoa</taxon>
        <taxon>Arthropoda</taxon>
        <taxon>Hexapoda</taxon>
        <taxon>Insecta</taxon>
        <taxon>Pterygota</taxon>
        <taxon>Neoptera</taxon>
        <taxon>Polyneoptera</taxon>
        <taxon>Dictyoptera</taxon>
        <taxon>Blattodea</taxon>
        <taxon>Blattoidea</taxon>
        <taxon>Termitoidae</taxon>
        <taxon>Rhinotermitidae</taxon>
        <taxon>Coptotermes</taxon>
    </lineage>
</organism>
<feature type="transmembrane region" description="Helical" evidence="9">
    <location>
        <begin position="565"/>
        <end position="592"/>
    </location>
</feature>
<keyword evidence="4" id="KW-0547">Nucleotide-binding</keyword>
<feature type="domain" description="ABC transporter" evidence="10">
    <location>
        <begin position="727"/>
        <end position="954"/>
    </location>
</feature>
<evidence type="ECO:0000256" key="3">
    <source>
        <dbReference type="ARBA" id="ARBA00022692"/>
    </source>
</evidence>
<feature type="transmembrane region" description="Helical" evidence="9">
    <location>
        <begin position="484"/>
        <end position="504"/>
    </location>
</feature>
<accession>A0A6L2QAW9</accession>
<feature type="region of interest" description="Disordered" evidence="8">
    <location>
        <begin position="1047"/>
        <end position="1081"/>
    </location>
</feature>
<evidence type="ECO:0000313" key="13">
    <source>
        <dbReference type="Proteomes" id="UP000502823"/>
    </source>
</evidence>
<evidence type="ECO:0000256" key="5">
    <source>
        <dbReference type="ARBA" id="ARBA00022840"/>
    </source>
</evidence>
<keyword evidence="2" id="KW-0813">Transport</keyword>
<evidence type="ECO:0000256" key="2">
    <source>
        <dbReference type="ARBA" id="ARBA00022448"/>
    </source>
</evidence>
<dbReference type="CDD" id="cd03250">
    <property type="entry name" value="ABCC_MRP_domain1"/>
    <property type="match status" value="1"/>
</dbReference>
<dbReference type="Gene3D" id="3.40.50.300">
    <property type="entry name" value="P-loop containing nucleotide triphosphate hydrolases"/>
    <property type="match status" value="2"/>
</dbReference>
<feature type="transmembrane region" description="Helical" evidence="9">
    <location>
        <begin position="1457"/>
        <end position="1480"/>
    </location>
</feature>
<dbReference type="InterPro" id="IPR017871">
    <property type="entry name" value="ABC_transporter-like_CS"/>
</dbReference>
<dbReference type="FunFam" id="3.40.50.300:FF:002366">
    <property type="entry name" value="Uncharacterized protein"/>
    <property type="match status" value="1"/>
</dbReference>
<dbReference type="SUPFAM" id="SSF52540">
    <property type="entry name" value="P-loop containing nucleoside triphosphate hydrolases"/>
    <property type="match status" value="2"/>
</dbReference>
<evidence type="ECO:0000256" key="8">
    <source>
        <dbReference type="SAM" id="MobiDB-lite"/>
    </source>
</evidence>
<sequence length="1782" mass="199458">MDLWFCEDATNGSTTLKDSWFPRRWPQQEDGCRVDAINIVIAFCTGCVAVVTNIFHRAINRRWPLRRTHWGLSTLRELLALLLLLVHLVELGDALLGRWVLHVLLTPVASLVAWALWLPLHRVSDRWVLRLLSAVVFFVTGVFRFLRVAQLVSLPLDWSHMRLHASTWSGALFFAMATIELYSTCRTVCDKDSKWEGLDSTIEAQTVHSYKYASANLYSKATFFWLTPLLWMGYTSPLELEDLGQLPMEEKTEHQFKKFSDIYRSEQLAAGRNGRRVSLWQCYFRSCWKKFALGGLFKLMGDCVGFVGPLGISVVISYVTTLRDPGTIQREYPTVSEFLNNGYVMGAIVLVAALAQGTLSQSSTHLVNVEGIHLKGALQALVYDKALRLCVCNIDDHREDSASSHEDEKHVKVNGLPESRKMVGHKYHSGQNKDGLSTDMGTITNLMSEDAYNVMSFFWIGHYVWAIPLKVGVLMYLLYQKLGVSAIIGAAFCIFTMTPLQFLIGKKMSANSKAIIDVSDERLRQMNEVLQGIRLLKLYGWECLYGDRILHTRAKELKLLDKDSCYWTIMIFLTHASSILVTLVTFAVYFLLEAGPLTPENVFSGLALFNQMTVPLFIFPITVSIIISAMVSTNRLEKFLGLPETCSVIPASCNSDQQPEAEAVLQEVAALPHNYSKARTERADSVFGLGDILEQEPENEESVDDAEREEEEVQNVGNPEANGEIAVTVEGGKFSWSADYGKPMLNISNIVFPSGKLTVIVGRVGSGKSSLLSALLGEMHRLDGKVKWASGSVIGYASQKPWLLNATLRENILFGQPFRPRRYGRIIEACSLQPDIDILPGKDLTEIGEKGINLSGGQKQRIAVARALYSQANVVILDDPLSALDYQVGQKLFDSGIRRLLLRQKRTVILVTHRLQLLAHAHQIIALEGGSVRAQGSLTEIETNDRELVHNWRAAMSREALEEKRNARSEAARERWQLLKLVSRIGVQLKQRNIVDGRWQTDEEAHVTPPAYLPLRRRQGTFSGSRYFTHDLPLPMDECEAEFLEQTRRTSSGSGRLSLRHRGRAATTADTPGAMKQKSSLLRASSLQAGRTVVHGNAYAKRSLHLSTIVRQSSSPNIHNSQNAPDVNYRSWQVWHKFIFCQQILSCRDTVAVLSSTILIISVDSEVMAAQTGRLLSEEREYGKIPKRIYLQYLRACSICVGTSYLASTFGWQSLRVYTDYWLNQWTNSGNKGSSTMKYYLLVYGALSVASILLSLLSSGIGQYAGARARRVLHENMLCNILHCPVRFFECTPVGRIINRFSTDMSVIDKKIATSIQRLLQFLLLCFSAIIVNAVVTPWFLIAAVPICIVYFVTQRFYRCSARELQRLDSITRSPILSHFSETLGGLTTVRAFGHQRRFQSLLFSVVDAHTNAFLIMNTTNRWLGIALDYLGGVIVFMSVVAALLTARMCPDVTSSLVGLAVNYTLLVPIYLNWVVMFLADMEMYMSAVERVQQYALIPTEDYRLQGITVPRLWPQEGNIVFEDVSLRYDTSRGPVVSNLNLHIPAGQKVGICGRTGSGKSSLVMSLFHMVDVFEGRILIDGVDTKLIPLQVLRSRLSVIPQDVIMFSGTIRENLDPQSQYTDAELWKSLELAQLKDVVGSLPGCLDAEVREGGENLSAGERQLFCLARAILHNAACLVMDEATSSVDPSTEKALLAAATRAFSGKTVITIAHRLSTILDYDRILVLDSGRITEDGSPTELRHRSMGIFSSMLRASQEDTHFTKNEQGSQELIMNKFRGKRL</sequence>
<feature type="domain" description="ABC transporter" evidence="10">
    <location>
        <begin position="1520"/>
        <end position="1754"/>
    </location>
</feature>
<feature type="domain" description="ABC transmembrane type-1" evidence="11">
    <location>
        <begin position="292"/>
        <end position="628"/>
    </location>
</feature>
<feature type="transmembrane region" description="Helical" evidence="9">
    <location>
        <begin position="1193"/>
        <end position="1212"/>
    </location>
</feature>
<feature type="domain" description="ABC transmembrane type-1" evidence="11">
    <location>
        <begin position="1206"/>
        <end position="1484"/>
    </location>
</feature>
<dbReference type="PROSITE" id="PS50893">
    <property type="entry name" value="ABC_TRANSPORTER_2"/>
    <property type="match status" value="2"/>
</dbReference>
<dbReference type="GO" id="GO:0140359">
    <property type="term" value="F:ABC-type transporter activity"/>
    <property type="evidence" value="ECO:0007669"/>
    <property type="project" value="InterPro"/>
</dbReference>
<dbReference type="GO" id="GO:0016020">
    <property type="term" value="C:membrane"/>
    <property type="evidence" value="ECO:0007669"/>
    <property type="project" value="UniProtKB-SubCell"/>
</dbReference>
<dbReference type="FunFam" id="1.20.1560.10:FF:000010">
    <property type="entry name" value="Multidrug resistance-associated ABC transporter"/>
    <property type="match status" value="1"/>
</dbReference>
<dbReference type="Proteomes" id="UP000502823">
    <property type="component" value="Unassembled WGS sequence"/>
</dbReference>
<dbReference type="PANTHER" id="PTHR24223">
    <property type="entry name" value="ATP-BINDING CASSETTE SUB-FAMILY C"/>
    <property type="match status" value="1"/>
</dbReference>
<dbReference type="EMBL" id="BLKM01001521">
    <property type="protein sequence ID" value="GFG40115.1"/>
    <property type="molecule type" value="Genomic_DNA"/>
</dbReference>
<evidence type="ECO:0000259" key="11">
    <source>
        <dbReference type="PROSITE" id="PS50929"/>
    </source>
</evidence>
<dbReference type="Pfam" id="PF00664">
    <property type="entry name" value="ABC_membrane"/>
    <property type="match status" value="2"/>
</dbReference>
<dbReference type="CDD" id="cd18591">
    <property type="entry name" value="ABC_6TM_SUR1_D1_like"/>
    <property type="match status" value="1"/>
</dbReference>
<dbReference type="CDD" id="cd03244">
    <property type="entry name" value="ABCC_MRP_domain2"/>
    <property type="match status" value="1"/>
</dbReference>
<dbReference type="PANTHER" id="PTHR24223:SF461">
    <property type="entry name" value="ATP-BINDING CASSETTE SUB-FAMILY C MEMBER SUR"/>
    <property type="match status" value="1"/>
</dbReference>
<feature type="compositionally biased region" description="Acidic residues" evidence="8">
    <location>
        <begin position="696"/>
        <end position="713"/>
    </location>
</feature>
<comment type="subcellular location">
    <subcellularLocation>
        <location evidence="1">Membrane</location>
        <topology evidence="1">Multi-pass membrane protein</topology>
    </subcellularLocation>
</comment>
<reference evidence="13" key="1">
    <citation type="submission" date="2020-01" db="EMBL/GenBank/DDBJ databases">
        <title>Draft genome sequence of the Termite Coptotermes fromosanus.</title>
        <authorList>
            <person name="Itakura S."/>
            <person name="Yosikawa Y."/>
            <person name="Umezawa K."/>
        </authorList>
    </citation>
    <scope>NUCLEOTIDE SEQUENCE [LARGE SCALE GENOMIC DNA]</scope>
</reference>
<keyword evidence="7 9" id="KW-0472">Membrane</keyword>
<feature type="transmembrane region" description="Helical" evidence="9">
    <location>
        <begin position="1319"/>
        <end position="1335"/>
    </location>
</feature>
<dbReference type="InParanoid" id="A0A6L2QAW9"/>
<dbReference type="SUPFAM" id="SSF90123">
    <property type="entry name" value="ABC transporter transmembrane region"/>
    <property type="match status" value="2"/>
</dbReference>
<feature type="region of interest" description="Disordered" evidence="8">
    <location>
        <begin position="696"/>
        <end position="716"/>
    </location>
</feature>
<dbReference type="PROSITE" id="PS50929">
    <property type="entry name" value="ABC_TM1F"/>
    <property type="match status" value="2"/>
</dbReference>
<dbReference type="OrthoDB" id="6500128at2759"/>
<feature type="transmembrane region" description="Helical" evidence="9">
    <location>
        <begin position="612"/>
        <end position="631"/>
    </location>
</feature>
<dbReference type="InterPro" id="IPR011527">
    <property type="entry name" value="ABC1_TM_dom"/>
</dbReference>
<dbReference type="InterPro" id="IPR003439">
    <property type="entry name" value="ABC_transporter-like_ATP-bd"/>
</dbReference>
<evidence type="ECO:0000256" key="7">
    <source>
        <dbReference type="ARBA" id="ARBA00023136"/>
    </source>
</evidence>
<dbReference type="Pfam" id="PF00005">
    <property type="entry name" value="ABC_tran"/>
    <property type="match status" value="2"/>
</dbReference>
<evidence type="ECO:0000256" key="4">
    <source>
        <dbReference type="ARBA" id="ARBA00022741"/>
    </source>
</evidence>
<evidence type="ECO:0008006" key="14">
    <source>
        <dbReference type="Google" id="ProtNLM"/>
    </source>
</evidence>
<dbReference type="InterPro" id="IPR003593">
    <property type="entry name" value="AAA+_ATPase"/>
</dbReference>
<dbReference type="FunFam" id="1.20.1560.10:FF:000006">
    <property type="entry name" value="ATP-binding cassette, sub-family C (CFTR/MRP), member 9"/>
    <property type="match status" value="1"/>
</dbReference>
<dbReference type="InterPro" id="IPR027417">
    <property type="entry name" value="P-loop_NTPase"/>
</dbReference>
<dbReference type="InterPro" id="IPR036640">
    <property type="entry name" value="ABC1_TM_sf"/>
</dbReference>
<feature type="transmembrane region" description="Helical" evidence="9">
    <location>
        <begin position="166"/>
        <end position="185"/>
    </location>
</feature>
<feature type="transmembrane region" description="Helical" evidence="9">
    <location>
        <begin position="99"/>
        <end position="120"/>
    </location>
</feature>
<evidence type="ECO:0000256" key="1">
    <source>
        <dbReference type="ARBA" id="ARBA00004141"/>
    </source>
</evidence>
<evidence type="ECO:0000259" key="10">
    <source>
        <dbReference type="PROSITE" id="PS50893"/>
    </source>
</evidence>
<dbReference type="CDD" id="cd18602">
    <property type="entry name" value="ABC_6TM_SUR1_D2_like"/>
    <property type="match status" value="1"/>
</dbReference>
<name>A0A6L2QAW9_COPFO</name>
<dbReference type="PROSITE" id="PS00211">
    <property type="entry name" value="ABC_TRANSPORTER_1"/>
    <property type="match status" value="2"/>
</dbReference>
<feature type="transmembrane region" description="Helical" evidence="9">
    <location>
        <begin position="1239"/>
        <end position="1261"/>
    </location>
</feature>
<keyword evidence="3 9" id="KW-0812">Transmembrane</keyword>
<comment type="caution">
    <text evidence="12">The sequence shown here is derived from an EMBL/GenBank/DDBJ whole genome shotgun (WGS) entry which is preliminary data.</text>
</comment>
<dbReference type="GO" id="GO:0016887">
    <property type="term" value="F:ATP hydrolysis activity"/>
    <property type="evidence" value="ECO:0007669"/>
    <property type="project" value="InterPro"/>
</dbReference>